<organism evidence="6 7">
    <name type="scientific">Microbacterium bovistercoris</name>
    <dbReference type="NCBI Taxonomy" id="2293570"/>
    <lineage>
        <taxon>Bacteria</taxon>
        <taxon>Bacillati</taxon>
        <taxon>Actinomycetota</taxon>
        <taxon>Actinomycetes</taxon>
        <taxon>Micrococcales</taxon>
        <taxon>Microbacteriaceae</taxon>
        <taxon>Microbacterium</taxon>
    </lineage>
</organism>
<keyword evidence="2" id="KW-0805">Transcription regulation</keyword>
<comment type="similarity">
    <text evidence="1">Belongs to the LysR transcriptional regulatory family.</text>
</comment>
<dbReference type="PANTHER" id="PTHR30126:SF39">
    <property type="entry name" value="HTH-TYPE TRANSCRIPTIONAL REGULATOR CYSL"/>
    <property type="match status" value="1"/>
</dbReference>
<dbReference type="AlphaFoldDB" id="A0A371NPE7"/>
<evidence type="ECO:0000259" key="5">
    <source>
        <dbReference type="PROSITE" id="PS50931"/>
    </source>
</evidence>
<dbReference type="OrthoDB" id="9808620at2"/>
<dbReference type="Pfam" id="PF00126">
    <property type="entry name" value="HTH_1"/>
    <property type="match status" value="1"/>
</dbReference>
<comment type="caution">
    <text evidence="6">The sequence shown here is derived from an EMBL/GenBank/DDBJ whole genome shotgun (WGS) entry which is preliminary data.</text>
</comment>
<evidence type="ECO:0000256" key="4">
    <source>
        <dbReference type="ARBA" id="ARBA00023163"/>
    </source>
</evidence>
<keyword evidence="4" id="KW-0804">Transcription</keyword>
<dbReference type="InterPro" id="IPR000847">
    <property type="entry name" value="LysR_HTH_N"/>
</dbReference>
<sequence>MPAVTSTPGSTSAPRRASRCGRVCAGEKSMIPAFPASAPTGRRLSWVGVQAEAVGGAMRDVPDLDALELLVAALRTGSISAAARECGISQQSASTRLRGVERMLGMELFLRTPQGVVPTPEGETVATWAADVLAGAERFRAGVETLRDARRRELTVAASQTVAAHMVPRWLVALRERQVLAGRVPTAVRLLTANSVEVEELVRSGRAELGVIESSMIPPGLSHTTVGQDELAVVVAPGHPWANQRVTLEAVADAPLVAREPGSGTRRAWDDEVRSRLYRDPAEPVAVLSTTAAVRSAVAEGLGPAVLSRLAVADDIRLGRMIEVPLADAPLLRPITALWRGGVRDLSPTSRELIEVAVERPS</sequence>
<dbReference type="Gene3D" id="1.10.10.10">
    <property type="entry name" value="Winged helix-like DNA-binding domain superfamily/Winged helix DNA-binding domain"/>
    <property type="match status" value="1"/>
</dbReference>
<protein>
    <submittedName>
        <fullName evidence="6">LysR family transcriptional regulator</fullName>
    </submittedName>
</protein>
<dbReference type="GO" id="GO:0003700">
    <property type="term" value="F:DNA-binding transcription factor activity"/>
    <property type="evidence" value="ECO:0007669"/>
    <property type="project" value="InterPro"/>
</dbReference>
<dbReference type="Pfam" id="PF03466">
    <property type="entry name" value="LysR_substrate"/>
    <property type="match status" value="1"/>
</dbReference>
<dbReference type="Proteomes" id="UP000262172">
    <property type="component" value="Unassembled WGS sequence"/>
</dbReference>
<evidence type="ECO:0000313" key="7">
    <source>
        <dbReference type="Proteomes" id="UP000262172"/>
    </source>
</evidence>
<dbReference type="SUPFAM" id="SSF53850">
    <property type="entry name" value="Periplasmic binding protein-like II"/>
    <property type="match status" value="1"/>
</dbReference>
<evidence type="ECO:0000256" key="3">
    <source>
        <dbReference type="ARBA" id="ARBA00023125"/>
    </source>
</evidence>
<dbReference type="PANTHER" id="PTHR30126">
    <property type="entry name" value="HTH-TYPE TRANSCRIPTIONAL REGULATOR"/>
    <property type="match status" value="1"/>
</dbReference>
<accession>A0A371NPE7</accession>
<gene>
    <name evidence="6" type="ORF">DY023_17350</name>
</gene>
<feature type="domain" description="HTH lysR-type" evidence="5">
    <location>
        <begin position="62"/>
        <end position="119"/>
    </location>
</feature>
<dbReference type="Gene3D" id="3.40.190.10">
    <property type="entry name" value="Periplasmic binding protein-like II"/>
    <property type="match status" value="2"/>
</dbReference>
<dbReference type="InterPro" id="IPR036388">
    <property type="entry name" value="WH-like_DNA-bd_sf"/>
</dbReference>
<evidence type="ECO:0000256" key="1">
    <source>
        <dbReference type="ARBA" id="ARBA00009437"/>
    </source>
</evidence>
<evidence type="ECO:0000256" key="2">
    <source>
        <dbReference type="ARBA" id="ARBA00023015"/>
    </source>
</evidence>
<dbReference type="InterPro" id="IPR005119">
    <property type="entry name" value="LysR_subst-bd"/>
</dbReference>
<dbReference type="GO" id="GO:0000976">
    <property type="term" value="F:transcription cis-regulatory region binding"/>
    <property type="evidence" value="ECO:0007669"/>
    <property type="project" value="TreeGrafter"/>
</dbReference>
<keyword evidence="3" id="KW-0238">DNA-binding</keyword>
<evidence type="ECO:0000313" key="6">
    <source>
        <dbReference type="EMBL" id="REJ04071.1"/>
    </source>
</evidence>
<dbReference type="InterPro" id="IPR036390">
    <property type="entry name" value="WH_DNA-bd_sf"/>
</dbReference>
<dbReference type="EMBL" id="QUAB01000048">
    <property type="protein sequence ID" value="REJ04071.1"/>
    <property type="molecule type" value="Genomic_DNA"/>
</dbReference>
<name>A0A371NPE7_9MICO</name>
<proteinExistence type="inferred from homology"/>
<keyword evidence="7" id="KW-1185">Reference proteome</keyword>
<reference evidence="6 7" key="1">
    <citation type="submission" date="2018-08" db="EMBL/GenBank/DDBJ databases">
        <title>Isolation, diversity and antifungal activity of Actinobacteria from cow dung.</title>
        <authorList>
            <person name="Ling L."/>
        </authorList>
    </citation>
    <scope>NUCLEOTIDE SEQUENCE [LARGE SCALE GENOMIC DNA]</scope>
    <source>
        <strain evidence="6 7">NEAU-LLE</strain>
    </source>
</reference>
<dbReference type="SUPFAM" id="SSF46785">
    <property type="entry name" value="Winged helix' DNA-binding domain"/>
    <property type="match status" value="1"/>
</dbReference>
<dbReference type="PROSITE" id="PS50931">
    <property type="entry name" value="HTH_LYSR"/>
    <property type="match status" value="1"/>
</dbReference>